<dbReference type="InterPro" id="IPR002110">
    <property type="entry name" value="Ankyrin_rpt"/>
</dbReference>
<evidence type="ECO:0000256" key="3">
    <source>
        <dbReference type="ARBA" id="ARBA00038122"/>
    </source>
</evidence>
<feature type="region of interest" description="Disordered" evidence="5">
    <location>
        <begin position="126"/>
        <end position="146"/>
    </location>
</feature>
<dbReference type="InterPro" id="IPR036770">
    <property type="entry name" value="Ankyrin_rpt-contain_sf"/>
</dbReference>
<feature type="region of interest" description="Disordered" evidence="5">
    <location>
        <begin position="384"/>
        <end position="497"/>
    </location>
</feature>
<evidence type="ECO:0000313" key="8">
    <source>
        <dbReference type="Proteomes" id="UP000594262"/>
    </source>
</evidence>
<dbReference type="Pfam" id="PF25877">
    <property type="entry name" value="WHD_SOWAH"/>
    <property type="match status" value="1"/>
</dbReference>
<sequence length="497" mass="55781">MIYNVMADKENDEIITIEAVCEFLQKRNGKARQAELVNHFRKQLNSPNTKVRARQEFRDILQLVTATKTENGEKYVVLVMTANTTSTSNSVITRKSQRPLSIRKEIGRSRCENLLLPLTPRSIEYSDDETDGSIHSVADSGMGSETSSIRSVASLRQEMSRRLPGSLSMDSIDTLMDGTEDDLEEDLGLTETSEVLPEEKSWMLAAAHGNIKKLESLLKEYPSLAKKKDFVMGYTALHWAAKLGRTDIVKFIMGANVDIHSKSHGGYTPLHIAAMSGRDQVIVQLIELYNANIHTRDHSGKKPRDVVKDTVAADVQRKLGRSLILDPNTVLDSRIVAPTLRRNLNKPQRSRPSSFIKTLSDGEMSPMATPESVRKNIKSIGASAQRSMSFLKKKKKDKLRDEQLSPRSRRKTPDDEHPQDAPWKQEWNEKQRRRPKSIEISSPTEVSSTTTTPTKESGGKPPTIRSNLTPTRYQNIAQQPVPPPQNEQLAVITVPDR</sequence>
<dbReference type="SUPFAM" id="SSF48403">
    <property type="entry name" value="Ankyrin repeat"/>
    <property type="match status" value="1"/>
</dbReference>
<dbReference type="EnsemblMetazoa" id="CLYHEMT005622.2">
    <property type="protein sequence ID" value="CLYHEMP005622.2"/>
    <property type="gene ID" value="CLYHEMG005622"/>
</dbReference>
<dbReference type="SMART" id="SM00248">
    <property type="entry name" value="ANK"/>
    <property type="match status" value="2"/>
</dbReference>
<evidence type="ECO:0000256" key="1">
    <source>
        <dbReference type="ARBA" id="ARBA00022737"/>
    </source>
</evidence>
<keyword evidence="2 4" id="KW-0040">ANK repeat</keyword>
<feature type="repeat" description="ANK" evidence="4">
    <location>
        <begin position="232"/>
        <end position="264"/>
    </location>
</feature>
<protein>
    <recommendedName>
        <fullName evidence="6">SOWAHA-C winged helix-turn-helix domain-containing protein</fullName>
    </recommendedName>
</protein>
<evidence type="ECO:0000313" key="7">
    <source>
        <dbReference type="EnsemblMetazoa" id="CLYHEMP005622.2"/>
    </source>
</evidence>
<comment type="similarity">
    <text evidence="3">Belongs to the SOWAH family.</text>
</comment>
<dbReference type="PROSITE" id="PS50297">
    <property type="entry name" value="ANK_REP_REGION"/>
    <property type="match status" value="2"/>
</dbReference>
<dbReference type="PROSITE" id="PS50088">
    <property type="entry name" value="ANK_REPEAT"/>
    <property type="match status" value="2"/>
</dbReference>
<dbReference type="PANTHER" id="PTHR14491">
    <property type="entry name" value="SOSONDOWAH, ISOFORM G"/>
    <property type="match status" value="1"/>
</dbReference>
<proteinExistence type="inferred from homology"/>
<feature type="compositionally biased region" description="Polar residues" evidence="5">
    <location>
        <begin position="345"/>
        <end position="357"/>
    </location>
</feature>
<dbReference type="AlphaFoldDB" id="A0A7M5UWJ5"/>
<dbReference type="Gene3D" id="1.25.40.20">
    <property type="entry name" value="Ankyrin repeat-containing domain"/>
    <property type="match status" value="1"/>
</dbReference>
<evidence type="ECO:0000256" key="4">
    <source>
        <dbReference type="PROSITE-ProRule" id="PRU00023"/>
    </source>
</evidence>
<feature type="compositionally biased region" description="Polar residues" evidence="5">
    <location>
        <begin position="464"/>
        <end position="478"/>
    </location>
</feature>
<evidence type="ECO:0000259" key="6">
    <source>
        <dbReference type="Pfam" id="PF25877"/>
    </source>
</evidence>
<dbReference type="Proteomes" id="UP000594262">
    <property type="component" value="Unplaced"/>
</dbReference>
<feature type="compositionally biased region" description="Low complexity" evidence="5">
    <location>
        <begin position="438"/>
        <end position="463"/>
    </location>
</feature>
<accession>A0A7M5UWJ5</accession>
<dbReference type="InterPro" id="IPR058889">
    <property type="entry name" value="WHD_SOWAHA-C"/>
</dbReference>
<reference evidence="7" key="1">
    <citation type="submission" date="2021-01" db="UniProtKB">
        <authorList>
            <consortium name="EnsemblMetazoa"/>
        </authorList>
    </citation>
    <scope>IDENTIFICATION</scope>
</reference>
<dbReference type="Pfam" id="PF12796">
    <property type="entry name" value="Ank_2"/>
    <property type="match status" value="1"/>
</dbReference>
<evidence type="ECO:0000256" key="2">
    <source>
        <dbReference type="ARBA" id="ARBA00023043"/>
    </source>
</evidence>
<feature type="repeat" description="ANK" evidence="4">
    <location>
        <begin position="265"/>
        <end position="298"/>
    </location>
</feature>
<feature type="region of interest" description="Disordered" evidence="5">
    <location>
        <begin position="342"/>
        <end position="372"/>
    </location>
</feature>
<name>A0A7M5UWJ5_9CNID</name>
<feature type="domain" description="SOWAHA-C winged helix-turn-helix" evidence="6">
    <location>
        <begin position="15"/>
        <end position="96"/>
    </location>
</feature>
<dbReference type="PANTHER" id="PTHR14491:SF9">
    <property type="entry name" value="ANKYRIN REPEAT DOMAIN-CONTAINING PROTEIN SOWAHB-LIKE"/>
    <property type="match status" value="1"/>
</dbReference>
<keyword evidence="8" id="KW-1185">Reference proteome</keyword>
<dbReference type="OrthoDB" id="60433at2759"/>
<keyword evidence="1" id="KW-0677">Repeat</keyword>
<organism evidence="7 8">
    <name type="scientific">Clytia hemisphaerica</name>
    <dbReference type="NCBI Taxonomy" id="252671"/>
    <lineage>
        <taxon>Eukaryota</taxon>
        <taxon>Metazoa</taxon>
        <taxon>Cnidaria</taxon>
        <taxon>Hydrozoa</taxon>
        <taxon>Hydroidolina</taxon>
        <taxon>Leptothecata</taxon>
        <taxon>Obeliida</taxon>
        <taxon>Clytiidae</taxon>
        <taxon>Clytia</taxon>
    </lineage>
</organism>
<evidence type="ECO:0000256" key="5">
    <source>
        <dbReference type="SAM" id="MobiDB-lite"/>
    </source>
</evidence>